<reference evidence="1 2" key="1">
    <citation type="journal article" date="2015" name="Sci. Rep.">
        <title>Genome of the facultative scuticociliatosis pathogen Pseudocohnilembus persalinus provides insight into its virulence through horizontal gene transfer.</title>
        <authorList>
            <person name="Xiong J."/>
            <person name="Wang G."/>
            <person name="Cheng J."/>
            <person name="Tian M."/>
            <person name="Pan X."/>
            <person name="Warren A."/>
            <person name="Jiang C."/>
            <person name="Yuan D."/>
            <person name="Miao W."/>
        </authorList>
    </citation>
    <scope>NUCLEOTIDE SEQUENCE [LARGE SCALE GENOMIC DNA]</scope>
    <source>
        <strain evidence="1">36N120E</strain>
    </source>
</reference>
<organism evidence="1 2">
    <name type="scientific">Pseudocohnilembus persalinus</name>
    <name type="common">Ciliate</name>
    <dbReference type="NCBI Taxonomy" id="266149"/>
    <lineage>
        <taxon>Eukaryota</taxon>
        <taxon>Sar</taxon>
        <taxon>Alveolata</taxon>
        <taxon>Ciliophora</taxon>
        <taxon>Intramacronucleata</taxon>
        <taxon>Oligohymenophorea</taxon>
        <taxon>Scuticociliatia</taxon>
        <taxon>Philasterida</taxon>
        <taxon>Pseudocohnilembidae</taxon>
        <taxon>Pseudocohnilembus</taxon>
    </lineage>
</organism>
<gene>
    <name evidence="1" type="ORF">PPERSA_10561</name>
</gene>
<dbReference type="EMBL" id="LDAU01000229">
    <property type="protein sequence ID" value="KRW98790.1"/>
    <property type="molecule type" value="Genomic_DNA"/>
</dbReference>
<name>A0A0V0Q9C1_PSEPJ</name>
<dbReference type="InParanoid" id="A0A0V0Q9C1"/>
<evidence type="ECO:0000313" key="2">
    <source>
        <dbReference type="Proteomes" id="UP000054937"/>
    </source>
</evidence>
<dbReference type="Proteomes" id="UP000054937">
    <property type="component" value="Unassembled WGS sequence"/>
</dbReference>
<keyword evidence="2" id="KW-1185">Reference proteome</keyword>
<accession>A0A0V0Q9C1</accession>
<sequence length="212" mass="24387">MLECIQDNLNNNLAPKIAQQAVELYQKSGGGIMQTISEISSLATNSQTGNFWICVGKTMAGFGSECWSIFIQENQKNQENLESLNIDQYLTQNLQNYSEIQQDTQFNENQLQQNQYEQNINFVQLSQKEIQQFQCVAQGILNTALNIKKSDNQLFSQQLVNLKNRFKHNPEQWLEIKQIENLGCDKKTGNYWQQLTLQVAACFNTTPLEFNC</sequence>
<dbReference type="AlphaFoldDB" id="A0A0V0Q9C1"/>
<comment type="caution">
    <text evidence="1">The sequence shown here is derived from an EMBL/GenBank/DDBJ whole genome shotgun (WGS) entry which is preliminary data.</text>
</comment>
<evidence type="ECO:0000313" key="1">
    <source>
        <dbReference type="EMBL" id="KRW98790.1"/>
    </source>
</evidence>
<proteinExistence type="predicted"/>
<protein>
    <submittedName>
        <fullName evidence="1">Uncharacterized protein</fullName>
    </submittedName>
</protein>